<keyword evidence="2" id="KW-1185">Reference proteome</keyword>
<organism evidence="1 2">
    <name type="scientific">Arsenicicoccus bolidensis</name>
    <dbReference type="NCBI Taxonomy" id="229480"/>
    <lineage>
        <taxon>Bacteria</taxon>
        <taxon>Bacillati</taxon>
        <taxon>Actinomycetota</taxon>
        <taxon>Actinomycetes</taxon>
        <taxon>Micrococcales</taxon>
        <taxon>Intrasporangiaceae</taxon>
        <taxon>Arsenicicoccus</taxon>
    </lineage>
</organism>
<evidence type="ECO:0000313" key="2">
    <source>
        <dbReference type="Proteomes" id="UP001521931"/>
    </source>
</evidence>
<dbReference type="InterPro" id="IPR047755">
    <property type="entry name" value="OrtA"/>
</dbReference>
<dbReference type="NCBIfam" id="NF040739">
    <property type="entry name" value="ornith_OrtA"/>
    <property type="match status" value="1"/>
</dbReference>
<name>A0ABS9Q298_9MICO</name>
<dbReference type="Pfam" id="PF22010">
    <property type="entry name" value="OrtA"/>
    <property type="match status" value="1"/>
</dbReference>
<protein>
    <submittedName>
        <fullName evidence="1">2-amino-4-ketopentanoate thiolase</fullName>
    </submittedName>
</protein>
<dbReference type="RefSeq" id="WP_239263952.1">
    <property type="nucleotide sequence ID" value="NZ_DAMCTM010000005.1"/>
</dbReference>
<dbReference type="Proteomes" id="UP001521931">
    <property type="component" value="Unassembled WGS sequence"/>
</dbReference>
<evidence type="ECO:0000313" key="1">
    <source>
        <dbReference type="EMBL" id="MCG7322007.1"/>
    </source>
</evidence>
<proteinExistence type="predicted"/>
<sequence length="96" mass="10695">MSDVVAAGAWVEIERVLLEPEQRSPQLPEETRSTPYVLRMSGFLDAEARLGDEVTITSLIGHQHAGTLRLVNPSYEHSFGTTVPELLHIGLGEEWR</sequence>
<comment type="caution">
    <text evidence="1">The sequence shown here is derived from an EMBL/GenBank/DDBJ whole genome shotgun (WGS) entry which is preliminary data.</text>
</comment>
<gene>
    <name evidence="1" type="ORF">MHL29_08920</name>
</gene>
<accession>A0ABS9Q298</accession>
<dbReference type="EMBL" id="JAKRCV010000023">
    <property type="protein sequence ID" value="MCG7322007.1"/>
    <property type="molecule type" value="Genomic_DNA"/>
</dbReference>
<reference evidence="1 2" key="1">
    <citation type="submission" date="2022-02" db="EMBL/GenBank/DDBJ databases">
        <title>Uncovering new skin microbiome diversity through culturing and metagenomics.</title>
        <authorList>
            <person name="Conlan S."/>
            <person name="Deming C."/>
            <person name="Nisc Comparative Sequencing Program N."/>
            <person name="Segre J.A."/>
        </authorList>
    </citation>
    <scope>NUCLEOTIDE SEQUENCE [LARGE SCALE GENOMIC DNA]</scope>
    <source>
        <strain evidence="1 2">ACRQZ</strain>
    </source>
</reference>